<evidence type="ECO:0000313" key="1">
    <source>
        <dbReference type="EMBL" id="KAH1039617.1"/>
    </source>
</evidence>
<accession>A0A9D3UFC2</accession>
<dbReference type="EMBL" id="JAIQCV010000012">
    <property type="protein sequence ID" value="KAH1039617.1"/>
    <property type="molecule type" value="Genomic_DNA"/>
</dbReference>
<dbReference type="AlphaFoldDB" id="A0A9D3UFC2"/>
<gene>
    <name evidence="1" type="ORF">J1N35_041360</name>
</gene>
<comment type="caution">
    <text evidence="1">The sequence shown here is derived from an EMBL/GenBank/DDBJ whole genome shotgun (WGS) entry which is preliminary data.</text>
</comment>
<sequence>MKRGLLDIWLVKATVPNATIPMSQRYILLSIVPFHGRCGAQLYHLKNSYCFSRYHLMNDMWNLQNIRVCGSHE</sequence>
<keyword evidence="2" id="KW-1185">Reference proteome</keyword>
<evidence type="ECO:0000313" key="2">
    <source>
        <dbReference type="Proteomes" id="UP000828251"/>
    </source>
</evidence>
<organism evidence="1 2">
    <name type="scientific">Gossypium stocksii</name>
    <dbReference type="NCBI Taxonomy" id="47602"/>
    <lineage>
        <taxon>Eukaryota</taxon>
        <taxon>Viridiplantae</taxon>
        <taxon>Streptophyta</taxon>
        <taxon>Embryophyta</taxon>
        <taxon>Tracheophyta</taxon>
        <taxon>Spermatophyta</taxon>
        <taxon>Magnoliopsida</taxon>
        <taxon>eudicotyledons</taxon>
        <taxon>Gunneridae</taxon>
        <taxon>Pentapetalae</taxon>
        <taxon>rosids</taxon>
        <taxon>malvids</taxon>
        <taxon>Malvales</taxon>
        <taxon>Malvaceae</taxon>
        <taxon>Malvoideae</taxon>
        <taxon>Gossypium</taxon>
    </lineage>
</organism>
<feature type="non-terminal residue" evidence="1">
    <location>
        <position position="73"/>
    </location>
</feature>
<protein>
    <submittedName>
        <fullName evidence="1">Uncharacterized protein</fullName>
    </submittedName>
</protein>
<reference evidence="1 2" key="1">
    <citation type="journal article" date="2021" name="Plant Biotechnol. J.">
        <title>Multi-omics assisted identification of the key and species-specific regulatory components of drought-tolerant mechanisms in Gossypium stocksii.</title>
        <authorList>
            <person name="Yu D."/>
            <person name="Ke L."/>
            <person name="Zhang D."/>
            <person name="Wu Y."/>
            <person name="Sun Y."/>
            <person name="Mei J."/>
            <person name="Sun J."/>
            <person name="Sun Y."/>
        </authorList>
    </citation>
    <scope>NUCLEOTIDE SEQUENCE [LARGE SCALE GENOMIC DNA]</scope>
    <source>
        <strain evidence="2">cv. E1</strain>
        <tissue evidence="1">Leaf</tissue>
    </source>
</reference>
<proteinExistence type="predicted"/>
<name>A0A9D3UFC2_9ROSI</name>
<dbReference type="Proteomes" id="UP000828251">
    <property type="component" value="Unassembled WGS sequence"/>
</dbReference>